<organism evidence="1 2">
    <name type="scientific">Exidia glandulosa HHB12029</name>
    <dbReference type="NCBI Taxonomy" id="1314781"/>
    <lineage>
        <taxon>Eukaryota</taxon>
        <taxon>Fungi</taxon>
        <taxon>Dikarya</taxon>
        <taxon>Basidiomycota</taxon>
        <taxon>Agaricomycotina</taxon>
        <taxon>Agaricomycetes</taxon>
        <taxon>Auriculariales</taxon>
        <taxon>Exidiaceae</taxon>
        <taxon>Exidia</taxon>
    </lineage>
</organism>
<dbReference type="AlphaFoldDB" id="A0A165EI91"/>
<dbReference type="OrthoDB" id="4708870at2759"/>
<accession>A0A165EI91</accession>
<dbReference type="Proteomes" id="UP000077266">
    <property type="component" value="Unassembled WGS sequence"/>
</dbReference>
<dbReference type="EMBL" id="KV426139">
    <property type="protein sequence ID" value="KZV86998.1"/>
    <property type="molecule type" value="Genomic_DNA"/>
</dbReference>
<keyword evidence="2" id="KW-1185">Reference proteome</keyword>
<reference evidence="1 2" key="1">
    <citation type="journal article" date="2016" name="Mol. Biol. Evol.">
        <title>Comparative Genomics of Early-Diverging Mushroom-Forming Fungi Provides Insights into the Origins of Lignocellulose Decay Capabilities.</title>
        <authorList>
            <person name="Nagy L.G."/>
            <person name="Riley R."/>
            <person name="Tritt A."/>
            <person name="Adam C."/>
            <person name="Daum C."/>
            <person name="Floudas D."/>
            <person name="Sun H."/>
            <person name="Yadav J.S."/>
            <person name="Pangilinan J."/>
            <person name="Larsson K.H."/>
            <person name="Matsuura K."/>
            <person name="Barry K."/>
            <person name="Labutti K."/>
            <person name="Kuo R."/>
            <person name="Ohm R.A."/>
            <person name="Bhattacharya S.S."/>
            <person name="Shirouzu T."/>
            <person name="Yoshinaga Y."/>
            <person name="Martin F.M."/>
            <person name="Grigoriev I.V."/>
            <person name="Hibbett D.S."/>
        </authorList>
    </citation>
    <scope>NUCLEOTIDE SEQUENCE [LARGE SCALE GENOMIC DNA]</scope>
    <source>
        <strain evidence="1 2">HHB12029</strain>
    </source>
</reference>
<gene>
    <name evidence="1" type="ORF">EXIGLDRAFT_697947</name>
</gene>
<name>A0A165EI91_EXIGL</name>
<evidence type="ECO:0000313" key="1">
    <source>
        <dbReference type="EMBL" id="KZV86998.1"/>
    </source>
</evidence>
<sequence>MGGNAFAELAPGASFPRMSPEVYNALKATMLARLALLFAHVAVPREAPEKDDYGDLDLIVAEPLGAREVPLELLKDTLGAVLAIGGSTSNFAVPMPDGPPDTYVQVDVIKCGTVDKFERVMFFHAYGDLGMILGLIARSYGLSLGHNGLKIVVGSAEDGEPHSFSLSADFQHIMRFFALDLTLWQAGFATQRAIFDWVRTSRLFHPARHRESTRRMHRRELSRTMYLNFLQYARELEESGAYDGVEQLVPADVVAQAKREFGKEDEYNAIVQTNRRRAKMKTVFNGHLVMAWTGAQGLAVRRIMGAVRAVVSEDEMMQMTVEEVEAVVRRVYAELSADEVVSS</sequence>
<protein>
    <submittedName>
        <fullName evidence="1">Uncharacterized protein</fullName>
    </submittedName>
</protein>
<dbReference type="InParanoid" id="A0A165EI91"/>
<proteinExistence type="predicted"/>
<dbReference type="STRING" id="1314781.A0A165EI91"/>
<evidence type="ECO:0000313" key="2">
    <source>
        <dbReference type="Proteomes" id="UP000077266"/>
    </source>
</evidence>